<proteinExistence type="predicted"/>
<dbReference type="Proteomes" id="UP001595444">
    <property type="component" value="Unassembled WGS sequence"/>
</dbReference>
<dbReference type="PIRSF" id="PIRSF026760">
    <property type="entry name" value="UCP026760"/>
    <property type="match status" value="1"/>
</dbReference>
<name>A0ABV7D0T1_9PROT</name>
<evidence type="ECO:0000313" key="4">
    <source>
        <dbReference type="Proteomes" id="UP001595444"/>
    </source>
</evidence>
<dbReference type="NCBIfam" id="NF041892">
    <property type="entry name" value="DgcN"/>
    <property type="match status" value="1"/>
</dbReference>
<dbReference type="InterPro" id="IPR035086">
    <property type="entry name" value="DgcN-like_C"/>
</dbReference>
<dbReference type="InterPro" id="IPR027417">
    <property type="entry name" value="P-loop_NTPase"/>
</dbReference>
<dbReference type="EMBL" id="JBHRSL010000002">
    <property type="protein sequence ID" value="MFC3050687.1"/>
    <property type="molecule type" value="Genomic_DNA"/>
</dbReference>
<accession>A0ABV7D0T1</accession>
<dbReference type="PANTHER" id="PTHR40690:SF1">
    <property type="entry name" value="DUF1611 DOMAIN-CONTAINING PROTEIN"/>
    <property type="match status" value="1"/>
</dbReference>
<dbReference type="Gene3D" id="3.40.50.300">
    <property type="entry name" value="P-loop containing nucleotide triphosphate hydrolases"/>
    <property type="match status" value="1"/>
</dbReference>
<gene>
    <name evidence="3" type="primary">dgcN</name>
    <name evidence="3" type="ORF">ACFOKA_02090</name>
</gene>
<feature type="domain" description="D-glutamate N-acetyltransferase-like C-terminal" evidence="1">
    <location>
        <begin position="142"/>
        <end position="337"/>
    </location>
</feature>
<protein>
    <submittedName>
        <fullName evidence="3">N-acetyltransferase DgcN</fullName>
    </submittedName>
</protein>
<dbReference type="Pfam" id="PF17396">
    <property type="entry name" value="DUF1611_N"/>
    <property type="match status" value="1"/>
</dbReference>
<evidence type="ECO:0000313" key="3">
    <source>
        <dbReference type="EMBL" id="MFC3050687.1"/>
    </source>
</evidence>
<keyword evidence="4" id="KW-1185">Reference proteome</keyword>
<dbReference type="RefSeq" id="WP_228073501.1">
    <property type="nucleotide sequence ID" value="NZ_CP061205.1"/>
</dbReference>
<evidence type="ECO:0000259" key="1">
    <source>
        <dbReference type="Pfam" id="PF07755"/>
    </source>
</evidence>
<dbReference type="PANTHER" id="PTHR40690">
    <property type="entry name" value="GLL3100 PROTEIN"/>
    <property type="match status" value="1"/>
</dbReference>
<reference evidence="4" key="1">
    <citation type="journal article" date="2019" name="Int. J. Syst. Evol. Microbiol.">
        <title>The Global Catalogue of Microorganisms (GCM) 10K type strain sequencing project: providing services to taxonomists for standard genome sequencing and annotation.</title>
        <authorList>
            <consortium name="The Broad Institute Genomics Platform"/>
            <consortium name="The Broad Institute Genome Sequencing Center for Infectious Disease"/>
            <person name="Wu L."/>
            <person name="Ma J."/>
        </authorList>
    </citation>
    <scope>NUCLEOTIDE SEQUENCE [LARGE SCALE GENOMIC DNA]</scope>
    <source>
        <strain evidence="4">KCTC 62164</strain>
    </source>
</reference>
<dbReference type="SUPFAM" id="SSF52540">
    <property type="entry name" value="P-loop containing nucleoside triphosphate hydrolases"/>
    <property type="match status" value="1"/>
</dbReference>
<feature type="domain" description="D-glutamate N-acetyltransferase-like N-terminal" evidence="2">
    <location>
        <begin position="57"/>
        <end position="134"/>
    </location>
</feature>
<organism evidence="3 4">
    <name type="scientific">Kordiimonas pumila</name>
    <dbReference type="NCBI Taxonomy" id="2161677"/>
    <lineage>
        <taxon>Bacteria</taxon>
        <taxon>Pseudomonadati</taxon>
        <taxon>Pseudomonadota</taxon>
        <taxon>Alphaproteobacteria</taxon>
        <taxon>Kordiimonadales</taxon>
        <taxon>Kordiimonadaceae</taxon>
        <taxon>Kordiimonas</taxon>
    </lineage>
</organism>
<sequence>MDNSTLGQAGIVIAGPYLLFLGDTKSILEAKTAAGLAEWRPELCLGQFRLSGSGVDLNLPEMTPIEAVKKGVKSMIVGIAPAGGAIAGQWITAIVEAIEAGLDIVAGMHSRLSAVPEIADAAKKHGVRLIDVRHSNNSFNTGTGKKRTGRRVLTVGTDCAIGKKYAALALEKAMKERGFNADFRATGQTGIMIAGRGVAIDAVVSDFIAGAAEWLSPDNTPDHWDVIEGQGSLYHPAYSGVTLGLIHGSQPDALVICHEPVRDHILSVEGYSIPDLRTFIDLSLTVAKITNPNVIPVGVSINTSRMTVEEVEKAVIEIEAETGLPCCDPIRHGAGKIADNMQKLFGK</sequence>
<dbReference type="InterPro" id="IPR011669">
    <property type="entry name" value="DgcN-like"/>
</dbReference>
<dbReference type="Pfam" id="PF07755">
    <property type="entry name" value="DUF1611"/>
    <property type="match status" value="1"/>
</dbReference>
<dbReference type="Gene3D" id="3.40.50.720">
    <property type="entry name" value="NAD(P)-binding Rossmann-like Domain"/>
    <property type="match status" value="1"/>
</dbReference>
<evidence type="ECO:0000259" key="2">
    <source>
        <dbReference type="Pfam" id="PF17396"/>
    </source>
</evidence>
<dbReference type="InterPro" id="IPR035402">
    <property type="entry name" value="DgcN-like_N"/>
</dbReference>
<comment type="caution">
    <text evidence="3">The sequence shown here is derived from an EMBL/GenBank/DDBJ whole genome shotgun (WGS) entry which is preliminary data.</text>
</comment>